<keyword evidence="3" id="KW-0156">Chromatin regulator</keyword>
<dbReference type="PANTHER" id="PTHR16062">
    <property type="entry name" value="SWI/SNF-RELATED"/>
    <property type="match status" value="1"/>
</dbReference>
<dbReference type="FunFam" id="1.20.920.10:FF:000083">
    <property type="entry name" value="WGS project CABT00000000 data, contig 2.8"/>
    <property type="match status" value="1"/>
</dbReference>
<feature type="domain" description="Bromo" evidence="10">
    <location>
        <begin position="36"/>
        <end position="111"/>
    </location>
</feature>
<evidence type="ECO:0000256" key="7">
    <source>
        <dbReference type="ARBA" id="ARBA00023242"/>
    </source>
</evidence>
<comment type="subcellular location">
    <subcellularLocation>
        <location evidence="1">Nucleus</location>
    </subcellularLocation>
</comment>
<dbReference type="CDD" id="cd04369">
    <property type="entry name" value="Bromodomain"/>
    <property type="match status" value="2"/>
</dbReference>
<feature type="region of interest" description="Disordered" evidence="9">
    <location>
        <begin position="398"/>
        <end position="528"/>
    </location>
</feature>
<dbReference type="EMBL" id="ML986484">
    <property type="protein sequence ID" value="KAF2281207.1"/>
    <property type="molecule type" value="Genomic_DNA"/>
</dbReference>
<evidence type="ECO:0000313" key="11">
    <source>
        <dbReference type="EMBL" id="KAF2281207.1"/>
    </source>
</evidence>
<dbReference type="Pfam" id="PF00439">
    <property type="entry name" value="Bromodomain"/>
    <property type="match status" value="2"/>
</dbReference>
<reference evidence="11" key="1">
    <citation type="journal article" date="2020" name="Stud. Mycol.">
        <title>101 Dothideomycetes genomes: a test case for predicting lifestyles and emergence of pathogens.</title>
        <authorList>
            <person name="Haridas S."/>
            <person name="Albert R."/>
            <person name="Binder M."/>
            <person name="Bloem J."/>
            <person name="Labutti K."/>
            <person name="Salamov A."/>
            <person name="Andreopoulos B."/>
            <person name="Baker S."/>
            <person name="Barry K."/>
            <person name="Bills G."/>
            <person name="Bluhm B."/>
            <person name="Cannon C."/>
            <person name="Castanera R."/>
            <person name="Culley D."/>
            <person name="Daum C."/>
            <person name="Ezra D."/>
            <person name="Gonzalez J."/>
            <person name="Henrissat B."/>
            <person name="Kuo A."/>
            <person name="Liang C."/>
            <person name="Lipzen A."/>
            <person name="Lutzoni F."/>
            <person name="Magnuson J."/>
            <person name="Mondo S."/>
            <person name="Nolan M."/>
            <person name="Ohm R."/>
            <person name="Pangilinan J."/>
            <person name="Park H.-J."/>
            <person name="Ramirez L."/>
            <person name="Alfaro M."/>
            <person name="Sun H."/>
            <person name="Tritt A."/>
            <person name="Yoshinaga Y."/>
            <person name="Zwiers L.-H."/>
            <person name="Turgeon B."/>
            <person name="Goodwin S."/>
            <person name="Spatafora J."/>
            <person name="Crous P."/>
            <person name="Grigoriev I."/>
        </authorList>
    </citation>
    <scope>NUCLEOTIDE SEQUENCE</scope>
    <source>
        <strain evidence="11">CBS 379.55</strain>
    </source>
</reference>
<protein>
    <submittedName>
        <fullName evidence="11">Bromodomain-containing protein</fullName>
    </submittedName>
</protein>
<evidence type="ECO:0000256" key="9">
    <source>
        <dbReference type="SAM" id="MobiDB-lite"/>
    </source>
</evidence>
<evidence type="ECO:0000256" key="1">
    <source>
        <dbReference type="ARBA" id="ARBA00004123"/>
    </source>
</evidence>
<dbReference type="Proteomes" id="UP000800097">
    <property type="component" value="Unassembled WGS sequence"/>
</dbReference>
<name>A0A6A6JXS4_WESOR</name>
<dbReference type="PRINTS" id="PR00503">
    <property type="entry name" value="BROMODOMAIN"/>
</dbReference>
<accession>A0A6A6JXS4</accession>
<dbReference type="InterPro" id="IPR036427">
    <property type="entry name" value="Bromodomain-like_sf"/>
</dbReference>
<evidence type="ECO:0000313" key="12">
    <source>
        <dbReference type="Proteomes" id="UP000800097"/>
    </source>
</evidence>
<dbReference type="RefSeq" id="XP_033658744.1">
    <property type="nucleotide sequence ID" value="XM_033793926.1"/>
</dbReference>
<evidence type="ECO:0000256" key="4">
    <source>
        <dbReference type="ARBA" id="ARBA00023015"/>
    </source>
</evidence>
<feature type="compositionally biased region" description="Low complexity" evidence="9">
    <location>
        <begin position="426"/>
        <end position="441"/>
    </location>
</feature>
<evidence type="ECO:0000256" key="2">
    <source>
        <dbReference type="ARBA" id="ARBA00022737"/>
    </source>
</evidence>
<dbReference type="GO" id="GO:0006368">
    <property type="term" value="P:transcription elongation by RNA polymerase II"/>
    <property type="evidence" value="ECO:0007669"/>
    <property type="project" value="TreeGrafter"/>
</dbReference>
<evidence type="ECO:0000256" key="5">
    <source>
        <dbReference type="ARBA" id="ARBA00023117"/>
    </source>
</evidence>
<dbReference type="PANTHER" id="PTHR16062:SF19">
    <property type="entry name" value="PROTEIN POLYBROMO-1"/>
    <property type="match status" value="1"/>
</dbReference>
<feature type="region of interest" description="Disordered" evidence="9">
    <location>
        <begin position="360"/>
        <end position="386"/>
    </location>
</feature>
<feature type="compositionally biased region" description="Pro residues" evidence="9">
    <location>
        <begin position="155"/>
        <end position="171"/>
    </location>
</feature>
<evidence type="ECO:0000256" key="3">
    <source>
        <dbReference type="ARBA" id="ARBA00022853"/>
    </source>
</evidence>
<proteinExistence type="predicted"/>
<dbReference type="Gene3D" id="1.20.920.10">
    <property type="entry name" value="Bromodomain-like"/>
    <property type="match status" value="2"/>
</dbReference>
<dbReference type="InterPro" id="IPR054551">
    <property type="entry name" value="RSC4_Ig-like"/>
</dbReference>
<dbReference type="SMART" id="SM00297">
    <property type="entry name" value="BROMO"/>
    <property type="match status" value="2"/>
</dbReference>
<dbReference type="OrthoDB" id="6017at2759"/>
<evidence type="ECO:0000256" key="8">
    <source>
        <dbReference type="PROSITE-ProRule" id="PRU00035"/>
    </source>
</evidence>
<keyword evidence="6" id="KW-0804">Transcription</keyword>
<keyword evidence="12" id="KW-1185">Reference proteome</keyword>
<dbReference type="GO" id="GO:0006338">
    <property type="term" value="P:chromatin remodeling"/>
    <property type="evidence" value="ECO:0007669"/>
    <property type="project" value="InterPro"/>
</dbReference>
<organism evidence="11 12">
    <name type="scientific">Westerdykella ornata</name>
    <dbReference type="NCBI Taxonomy" id="318751"/>
    <lineage>
        <taxon>Eukaryota</taxon>
        <taxon>Fungi</taxon>
        <taxon>Dikarya</taxon>
        <taxon>Ascomycota</taxon>
        <taxon>Pezizomycotina</taxon>
        <taxon>Dothideomycetes</taxon>
        <taxon>Pleosporomycetidae</taxon>
        <taxon>Pleosporales</taxon>
        <taxon>Sporormiaceae</taxon>
        <taxon>Westerdykella</taxon>
    </lineage>
</organism>
<feature type="compositionally biased region" description="Polar residues" evidence="9">
    <location>
        <begin position="399"/>
        <end position="418"/>
    </location>
</feature>
<dbReference type="PROSITE" id="PS50014">
    <property type="entry name" value="BROMODOMAIN_2"/>
    <property type="match status" value="2"/>
</dbReference>
<feature type="compositionally biased region" description="Low complexity" evidence="9">
    <location>
        <begin position="180"/>
        <end position="190"/>
    </location>
</feature>
<feature type="region of interest" description="Disordered" evidence="9">
    <location>
        <begin position="1"/>
        <end position="22"/>
    </location>
</feature>
<feature type="compositionally biased region" description="Polar residues" evidence="9">
    <location>
        <begin position="452"/>
        <end position="476"/>
    </location>
</feature>
<keyword evidence="5 8" id="KW-0103">Bromodomain</keyword>
<dbReference type="InterPro" id="IPR037382">
    <property type="entry name" value="Rsc/polybromo"/>
</dbReference>
<dbReference type="GeneID" id="54547101"/>
<dbReference type="GO" id="GO:0016586">
    <property type="term" value="C:RSC-type complex"/>
    <property type="evidence" value="ECO:0007669"/>
    <property type="project" value="InterPro"/>
</dbReference>
<keyword evidence="7" id="KW-0539">Nucleus</keyword>
<dbReference type="InterPro" id="IPR001487">
    <property type="entry name" value="Bromodomain"/>
</dbReference>
<feature type="region of interest" description="Disordered" evidence="9">
    <location>
        <begin position="146"/>
        <end position="197"/>
    </location>
</feature>
<evidence type="ECO:0000259" key="10">
    <source>
        <dbReference type="PROSITE" id="PS50014"/>
    </source>
</evidence>
<dbReference type="SUPFAM" id="SSF47370">
    <property type="entry name" value="Bromodomain"/>
    <property type="match status" value="2"/>
</dbReference>
<dbReference type="Pfam" id="PF22994">
    <property type="entry name" value="RSC4_Ig_like"/>
    <property type="match status" value="1"/>
</dbReference>
<gene>
    <name evidence="11" type="ORF">EI97DRAFT_22802</name>
</gene>
<dbReference type="GO" id="GO:0003682">
    <property type="term" value="F:chromatin binding"/>
    <property type="evidence" value="ECO:0007669"/>
    <property type="project" value="TreeGrafter"/>
</dbReference>
<keyword evidence="2" id="KW-0677">Repeat</keyword>
<dbReference type="AlphaFoldDB" id="A0A6A6JXS4"/>
<keyword evidence="4" id="KW-0805">Transcription regulation</keyword>
<evidence type="ECO:0000256" key="6">
    <source>
        <dbReference type="ARBA" id="ARBA00023163"/>
    </source>
</evidence>
<sequence length="685" mass="74801">MQAESGADPITGETVESTTTNGLRFLESLRNAKDKHGRPIATDFLQLPSGNPTLKRDKGPYYDLVKLPISIQTMEDKLRAGEYATLAQLEADCKRMVTNAKSYFTRGENTFEDAERLRKTASNWMTKNNPAYKLIRNYQAVATPVPGEDAATPARPAPRPVSTPKPIPPTPDTTDRPRRAAAPPSATPAPSKLRHSLPIHTTEAGDSKAYDGKSFQQAQEQIISELIEYIDPESELQIFQPFVNLPSRSLKDYYQLIKNPMSLSGVQKRVRGVKGRDPPTGITLLKSWNEFEEQVSLIWKNAREYNEDGSEIYDLSVQLEKMFKEKLANAKAKVEEPPQPKLKINMSAAPAAVPKQQLKLKLRQSPVSGAESPAVRSSATPGVTIDNDALLRQQRHVQDSMNAQRGSQPPSSKAQTPLASAPPSVPRSTSTYPPSGSPPATNGIKNDVGSPALSSIRQASTVSDGQRPSVPAQTPHPSMPPPQMVSRPASGSPHPNGLVGQQPGGYPGQYHPPTHYAPPVTAQPGAFRKTPLKNTSEALIPKITITTAPSLNLPKPFKTVVQANKYRTVQSVTLNLPPSHSHLQIVPYLPVALDGRPYRTFYIVNGKQYSETPRMLAAPAVNGAPTSYEGGKKKGEPLYDAKLLPGVNRIEIEVIAEKKGKVDSKDPKDQVEIEKCLIFVNLMRP</sequence>
<feature type="domain" description="Bromo" evidence="10">
    <location>
        <begin position="231"/>
        <end position="313"/>
    </location>
</feature>